<evidence type="ECO:0000256" key="6">
    <source>
        <dbReference type="ARBA" id="ARBA00023136"/>
    </source>
</evidence>
<dbReference type="InterPro" id="IPR050360">
    <property type="entry name" value="MFS_Sugar_Transporters"/>
</dbReference>
<evidence type="ECO:0000256" key="3">
    <source>
        <dbReference type="ARBA" id="ARBA00022448"/>
    </source>
</evidence>
<comment type="subcellular location">
    <subcellularLocation>
        <location evidence="1">Membrane</location>
        <topology evidence="1">Multi-pass membrane protein</topology>
    </subcellularLocation>
</comment>
<keyword evidence="3 7" id="KW-0813">Transport</keyword>
<evidence type="ECO:0000256" key="4">
    <source>
        <dbReference type="ARBA" id="ARBA00022692"/>
    </source>
</evidence>
<dbReference type="PROSITE" id="PS50850">
    <property type="entry name" value="MFS"/>
    <property type="match status" value="1"/>
</dbReference>
<dbReference type="InterPro" id="IPR005828">
    <property type="entry name" value="MFS_sugar_transport-like"/>
</dbReference>
<feature type="transmembrane region" description="Helical" evidence="9">
    <location>
        <begin position="325"/>
        <end position="346"/>
    </location>
</feature>
<reference evidence="11" key="1">
    <citation type="submission" date="2021-07" db="EMBL/GenBank/DDBJ databases">
        <authorList>
            <person name="Branca A.L. A."/>
        </authorList>
    </citation>
    <scope>NUCLEOTIDE SEQUENCE</scope>
</reference>
<feature type="transmembrane region" description="Helical" evidence="9">
    <location>
        <begin position="168"/>
        <end position="191"/>
    </location>
</feature>
<dbReference type="AlphaFoldDB" id="A0A9W4NES9"/>
<dbReference type="Proteomes" id="UP001152646">
    <property type="component" value="Unassembled WGS sequence"/>
</dbReference>
<dbReference type="InterPro" id="IPR020846">
    <property type="entry name" value="MFS_dom"/>
</dbReference>
<dbReference type="GO" id="GO:0005351">
    <property type="term" value="F:carbohydrate:proton symporter activity"/>
    <property type="evidence" value="ECO:0007669"/>
    <property type="project" value="TreeGrafter"/>
</dbReference>
<feature type="transmembrane region" description="Helical" evidence="9">
    <location>
        <begin position="104"/>
        <end position="125"/>
    </location>
</feature>
<feature type="transmembrane region" description="Helical" evidence="9">
    <location>
        <begin position="80"/>
        <end position="98"/>
    </location>
</feature>
<feature type="region of interest" description="Disordered" evidence="8">
    <location>
        <begin position="472"/>
        <end position="493"/>
    </location>
</feature>
<evidence type="ECO:0000256" key="5">
    <source>
        <dbReference type="ARBA" id="ARBA00022989"/>
    </source>
</evidence>
<dbReference type="EMBL" id="CAJVPA010000133">
    <property type="protein sequence ID" value="CAG8360381.1"/>
    <property type="molecule type" value="Genomic_DNA"/>
</dbReference>
<keyword evidence="5 9" id="KW-1133">Transmembrane helix</keyword>
<proteinExistence type="inferred from homology"/>
<dbReference type="SUPFAM" id="SSF103473">
    <property type="entry name" value="MFS general substrate transporter"/>
    <property type="match status" value="1"/>
</dbReference>
<feature type="transmembrane region" description="Helical" evidence="9">
    <location>
        <begin position="424"/>
        <end position="443"/>
    </location>
</feature>
<gene>
    <name evidence="11" type="ORF">PSALAMII_LOCUS3820</name>
</gene>
<keyword evidence="6 9" id="KW-0472">Membrane</keyword>
<feature type="compositionally biased region" description="Polar residues" evidence="8">
    <location>
        <begin position="484"/>
        <end position="493"/>
    </location>
</feature>
<dbReference type="OrthoDB" id="6133115at2759"/>
<evidence type="ECO:0000256" key="9">
    <source>
        <dbReference type="SAM" id="Phobius"/>
    </source>
</evidence>
<dbReference type="PANTHER" id="PTHR48022:SF11">
    <property type="entry name" value="MONOSACCHARIDE TRANSPORTER (HXT8), PUTATIVE (AFU_ORTHOLOGUE AFUA_2G08120)-RELATED"/>
    <property type="match status" value="1"/>
</dbReference>
<evidence type="ECO:0000256" key="1">
    <source>
        <dbReference type="ARBA" id="ARBA00004141"/>
    </source>
</evidence>
<accession>A0A9W4NES9</accession>
<feature type="transmembrane region" description="Helical" evidence="9">
    <location>
        <begin position="48"/>
        <end position="68"/>
    </location>
</feature>
<feature type="transmembrane region" description="Helical" evidence="9">
    <location>
        <begin position="256"/>
        <end position="274"/>
    </location>
</feature>
<dbReference type="InterPro" id="IPR036259">
    <property type="entry name" value="MFS_trans_sf"/>
</dbReference>
<feature type="domain" description="Major facilitator superfamily (MFS) profile" evidence="10">
    <location>
        <begin position="9"/>
        <end position="447"/>
    </location>
</feature>
<evidence type="ECO:0000313" key="11">
    <source>
        <dbReference type="EMBL" id="CAG8360381.1"/>
    </source>
</evidence>
<dbReference type="InterPro" id="IPR003663">
    <property type="entry name" value="Sugar/inositol_transpt"/>
</dbReference>
<feature type="transmembrane region" description="Helical" evidence="9">
    <location>
        <begin position="358"/>
        <end position="381"/>
    </location>
</feature>
<evidence type="ECO:0000259" key="10">
    <source>
        <dbReference type="PROSITE" id="PS50850"/>
    </source>
</evidence>
<evidence type="ECO:0000313" key="12">
    <source>
        <dbReference type="Proteomes" id="UP001152646"/>
    </source>
</evidence>
<dbReference type="PANTHER" id="PTHR48022">
    <property type="entry name" value="PLASTIDIC GLUCOSE TRANSPORTER 4"/>
    <property type="match status" value="1"/>
</dbReference>
<dbReference type="Pfam" id="PF00083">
    <property type="entry name" value="Sugar_tr"/>
    <property type="match status" value="1"/>
</dbReference>
<feature type="transmembrane region" description="Helical" evidence="9">
    <location>
        <begin position="294"/>
        <end position="313"/>
    </location>
</feature>
<dbReference type="FunFam" id="1.20.1250.20:FF:000134">
    <property type="entry name" value="MFS sugar transporter protein"/>
    <property type="match status" value="1"/>
</dbReference>
<dbReference type="Gene3D" id="1.20.1250.20">
    <property type="entry name" value="MFS general substrate transporter like domains"/>
    <property type="match status" value="1"/>
</dbReference>
<feature type="transmembrane region" description="Helical" evidence="9">
    <location>
        <begin position="137"/>
        <end position="156"/>
    </location>
</feature>
<evidence type="ECO:0000256" key="7">
    <source>
        <dbReference type="RuleBase" id="RU003346"/>
    </source>
</evidence>
<dbReference type="PRINTS" id="PR00171">
    <property type="entry name" value="SUGRTRNSPORT"/>
</dbReference>
<comment type="similarity">
    <text evidence="2 7">Belongs to the major facilitator superfamily. Sugar transporter (TC 2.A.1.1) family.</text>
</comment>
<evidence type="ECO:0000256" key="2">
    <source>
        <dbReference type="ARBA" id="ARBA00010992"/>
    </source>
</evidence>
<comment type="caution">
    <text evidence="11">The sequence shown here is derived from an EMBL/GenBank/DDBJ whole genome shotgun (WGS) entry which is preliminary data.</text>
</comment>
<dbReference type="NCBIfam" id="TIGR00879">
    <property type="entry name" value="SP"/>
    <property type="match status" value="1"/>
</dbReference>
<keyword evidence="4 9" id="KW-0812">Transmembrane</keyword>
<sequence>MINPTLIGIALVVALGGFVYGVDAGIIATTLAHDTFKYAMLGPTGVNAGLTGAIVSLYNVGQAIGTFGAGYSANKYSRRWTICASAIIVGAALQSGAVNAGMMIAGRFFAGVGCGILLAVVPTYIAEISPPEHRGKIVGLQGMMMAIGFFAANWIGYGGAYAQGDAQWRIPLAMQIPGPLALAVGCCFIPYSPRWLIGQERHEEAHAVLMKLNRDPNAVARDLNNIMEHIQTEATQTSGVKESLTKLISRQYLHRTVMACFLLVMGQFSGSSVIQNYQSSFYAAVGFTGKSSLLISGVYGIMGVIGQVIYLFIAADRWPRSRTLWVGSLFLSVMIAICMALSAQYGDSDTPNISGARAAIAMIFLYSCGYAVFFNATIWVVPSEILPFALRATGMGLAVFCKSVSAIVLSQITPTALENVGWRYYSLFIATNLAAAVVYFFWLPETSGKTLEEIAEIFGDPAPAEYEMKNAVETEPRSADVKRSSSSHVENIA</sequence>
<dbReference type="GO" id="GO:0016020">
    <property type="term" value="C:membrane"/>
    <property type="evidence" value="ECO:0007669"/>
    <property type="project" value="UniProtKB-SubCell"/>
</dbReference>
<dbReference type="PROSITE" id="PS00217">
    <property type="entry name" value="SUGAR_TRANSPORT_2"/>
    <property type="match status" value="1"/>
</dbReference>
<dbReference type="InterPro" id="IPR005829">
    <property type="entry name" value="Sugar_transporter_CS"/>
</dbReference>
<evidence type="ECO:0000256" key="8">
    <source>
        <dbReference type="SAM" id="MobiDB-lite"/>
    </source>
</evidence>
<organism evidence="11 12">
    <name type="scientific">Penicillium salamii</name>
    <dbReference type="NCBI Taxonomy" id="1612424"/>
    <lineage>
        <taxon>Eukaryota</taxon>
        <taxon>Fungi</taxon>
        <taxon>Dikarya</taxon>
        <taxon>Ascomycota</taxon>
        <taxon>Pezizomycotina</taxon>
        <taxon>Eurotiomycetes</taxon>
        <taxon>Eurotiomycetidae</taxon>
        <taxon>Eurotiales</taxon>
        <taxon>Aspergillaceae</taxon>
        <taxon>Penicillium</taxon>
    </lineage>
</organism>
<feature type="transmembrane region" description="Helical" evidence="9">
    <location>
        <begin position="388"/>
        <end position="412"/>
    </location>
</feature>
<name>A0A9W4NES9_9EURO</name>
<protein>
    <recommendedName>
        <fullName evidence="10">Major facilitator superfamily (MFS) profile domain-containing protein</fullName>
    </recommendedName>
</protein>
<feature type="compositionally biased region" description="Basic and acidic residues" evidence="8">
    <location>
        <begin position="472"/>
        <end position="483"/>
    </location>
</feature>